<evidence type="ECO:0000256" key="8">
    <source>
        <dbReference type="SAM" id="Phobius"/>
    </source>
</evidence>
<keyword evidence="2" id="KW-0964">Secreted</keyword>
<keyword evidence="12" id="KW-1185">Reference proteome</keyword>
<evidence type="ECO:0000256" key="1">
    <source>
        <dbReference type="ARBA" id="ARBA00004613"/>
    </source>
</evidence>
<accession>A0A0C9W7S2</accession>
<feature type="region of interest" description="Disordered" evidence="7">
    <location>
        <begin position="838"/>
        <end position="888"/>
    </location>
</feature>
<keyword evidence="4 9" id="KW-0732">Signal</keyword>
<protein>
    <recommendedName>
        <fullName evidence="10">EGF-like domain-containing protein</fullName>
    </recommendedName>
</protein>
<dbReference type="CDD" id="cd00055">
    <property type="entry name" value="EGF_Lam"/>
    <property type="match status" value="1"/>
</dbReference>
<dbReference type="SMART" id="SM00261">
    <property type="entry name" value="FU"/>
    <property type="match status" value="7"/>
</dbReference>
<dbReference type="InterPro" id="IPR043601">
    <property type="entry name" value="Rspo_Fu-CRD_dom"/>
</dbReference>
<dbReference type="PROSITE" id="PS00022">
    <property type="entry name" value="EGF_1"/>
    <property type="match status" value="1"/>
</dbReference>
<dbReference type="Gene3D" id="2.10.220.10">
    <property type="entry name" value="Hormone Receptor, Insulin-like Growth Factor Receptor 1, Chain A, domain 2"/>
    <property type="match status" value="4"/>
</dbReference>
<dbReference type="SMART" id="SM00181">
    <property type="entry name" value="EGF"/>
    <property type="match status" value="6"/>
</dbReference>
<evidence type="ECO:0000313" key="12">
    <source>
        <dbReference type="Proteomes" id="UP000053820"/>
    </source>
</evidence>
<name>A0A0C9W7S2_9AGAM</name>
<evidence type="ECO:0000256" key="6">
    <source>
        <dbReference type="PROSITE-ProRule" id="PRU00076"/>
    </source>
</evidence>
<dbReference type="SMART" id="SM00180">
    <property type="entry name" value="EGF_Lam"/>
    <property type="match status" value="2"/>
</dbReference>
<evidence type="ECO:0000313" key="11">
    <source>
        <dbReference type="EMBL" id="KIJ63333.1"/>
    </source>
</evidence>
<evidence type="ECO:0000259" key="10">
    <source>
        <dbReference type="PROSITE" id="PS50026"/>
    </source>
</evidence>
<proteinExistence type="predicted"/>
<sequence>MISSILAISLAFGASVVAQSSSVVCVAGQCLQGYSNTTIGTSLSASGVSTEVLLLPGQYTSSTNPELLHELLTSSSATLSASTGFANSSSKSSLSLPLTVELQPGIAVYPQALYSGQGLYSALPSAPVVNASIPLTASSLALSGNVWAAVSAGSNSRVILWDSIPDVSQLPQTAAGSLALLNMESSSCSPPCSGNGVCSASGTCTCPTGFTGASCESCASGFFGPTCQACPSGCTSCDQGISGTGRCLAPIVTNPPSSCNCINGECGSNGQCTCLAGWTSASNGTQCAACASGFFLDSTGSCEICQLGCAQCADGSGDCITCKSGFTQDANDRTKCDATPQTTSSGTACPDGSFSNGSSCQACSPECQTCTGSTSNECVICASGTYSFNGSCVQTNTGGVCQGTSNLIANNNKHECDTCGSKCTSCTISNFNVASTIDQAQCTGCLPGFVLSQGKCVESCPSGTFLSPTDNLTCTACSSSCSSCAGSANFCLTCNNGLLASNGQCVNSCPSNTFSSSGTCVTCHPDCATCSGESFSQCTSCNKNLPVLTNGRCLATCSQNQYFDTTSSTCQSCDGSCSSCSGSGPNNCLACSSSAQVLRGGTCVAANCSSGTSVVPGLGTCLSELVLVPSSSSSGSSALPSITGISTPISTTSSQRLQWWEILLMALGCAFIFVLFLWCWRRRARKQRAKDTAAFASAKALDHKTSWRMRIARFGERLFGHAPTQPRPDTEEIALWKLRAAEEARHHQEMEKLIGAYEYSRAGSSRAPSPLPSLHDHKHRDSYNYDSHGPHRLSAGSMYSQVTGVPRRGPEPRQPIKTNPLTSRFSTTTLGSAVYKKPNVLKRELTPKPPTDAEAYATSVRQSPEPTGGSYWITPANTGGSSNNPFRK</sequence>
<keyword evidence="3 6" id="KW-0245">EGF-like domain</keyword>
<keyword evidence="8" id="KW-1133">Transmembrane helix</keyword>
<dbReference type="AlphaFoldDB" id="A0A0C9W7S2"/>
<keyword evidence="8" id="KW-0472">Membrane</keyword>
<dbReference type="CDD" id="cd00064">
    <property type="entry name" value="FU"/>
    <property type="match status" value="3"/>
</dbReference>
<comment type="subcellular location">
    <subcellularLocation>
        <location evidence="1">Secreted</location>
    </subcellularLocation>
</comment>
<reference evidence="11 12" key="1">
    <citation type="submission" date="2014-04" db="EMBL/GenBank/DDBJ databases">
        <title>Evolutionary Origins and Diversification of the Mycorrhizal Mutualists.</title>
        <authorList>
            <consortium name="DOE Joint Genome Institute"/>
            <consortium name="Mycorrhizal Genomics Consortium"/>
            <person name="Kohler A."/>
            <person name="Kuo A."/>
            <person name="Nagy L.G."/>
            <person name="Floudas D."/>
            <person name="Copeland A."/>
            <person name="Barry K.W."/>
            <person name="Cichocki N."/>
            <person name="Veneault-Fourrey C."/>
            <person name="LaButti K."/>
            <person name="Lindquist E.A."/>
            <person name="Lipzen A."/>
            <person name="Lundell T."/>
            <person name="Morin E."/>
            <person name="Murat C."/>
            <person name="Riley R."/>
            <person name="Ohm R."/>
            <person name="Sun H."/>
            <person name="Tunlid A."/>
            <person name="Henrissat B."/>
            <person name="Grigoriev I.V."/>
            <person name="Hibbett D.S."/>
            <person name="Martin F."/>
        </authorList>
    </citation>
    <scope>NUCLEOTIDE SEQUENCE [LARGE SCALE GENOMIC DNA]</scope>
    <source>
        <strain evidence="11 12">MD-312</strain>
    </source>
</reference>
<dbReference type="PANTHER" id="PTHR15332:SF175">
    <property type="entry name" value="PROPROTEIN CONVERTASE SUBTILISIN_KEXIN TYPE 5-LIKE"/>
    <property type="match status" value="1"/>
</dbReference>
<dbReference type="Pfam" id="PF23106">
    <property type="entry name" value="EGF_Teneurin"/>
    <property type="match status" value="1"/>
</dbReference>
<feature type="chain" id="PRO_5002205793" description="EGF-like domain-containing protein" evidence="9">
    <location>
        <begin position="19"/>
        <end position="888"/>
    </location>
</feature>
<feature type="transmembrane region" description="Helical" evidence="8">
    <location>
        <begin position="659"/>
        <end position="680"/>
    </location>
</feature>
<feature type="region of interest" description="Disordered" evidence="7">
    <location>
        <begin position="802"/>
        <end position="824"/>
    </location>
</feature>
<dbReference type="InterPro" id="IPR006212">
    <property type="entry name" value="Furin_repeat"/>
</dbReference>
<dbReference type="InterPro" id="IPR000742">
    <property type="entry name" value="EGF"/>
</dbReference>
<comment type="caution">
    <text evidence="6">Lacks conserved residue(s) required for the propagation of feature annotation.</text>
</comment>
<feature type="signal peptide" evidence="9">
    <location>
        <begin position="1"/>
        <end position="18"/>
    </location>
</feature>
<keyword evidence="8" id="KW-0812">Transmembrane</keyword>
<evidence type="ECO:0000256" key="5">
    <source>
        <dbReference type="ARBA" id="ARBA00023180"/>
    </source>
</evidence>
<gene>
    <name evidence="11" type="ORF">HYDPIDRAFT_156112</name>
</gene>
<dbReference type="OrthoDB" id="18487at2759"/>
<evidence type="ECO:0000256" key="2">
    <source>
        <dbReference type="ARBA" id="ARBA00022525"/>
    </source>
</evidence>
<dbReference type="EMBL" id="KN839851">
    <property type="protein sequence ID" value="KIJ63333.1"/>
    <property type="molecule type" value="Genomic_DNA"/>
</dbReference>
<dbReference type="PANTHER" id="PTHR15332">
    <property type="entry name" value="PROPROTEIN CONVERTASE SUBTILISIN_KEXIN TYPE 5-LIKE"/>
    <property type="match status" value="1"/>
</dbReference>
<feature type="disulfide bond" evidence="6">
    <location>
        <begin position="206"/>
        <end position="215"/>
    </location>
</feature>
<evidence type="ECO:0000256" key="7">
    <source>
        <dbReference type="SAM" id="MobiDB-lite"/>
    </source>
</evidence>
<dbReference type="GO" id="GO:0005576">
    <property type="term" value="C:extracellular region"/>
    <property type="evidence" value="ECO:0007669"/>
    <property type="project" value="UniProtKB-SubCell"/>
</dbReference>
<dbReference type="SUPFAM" id="SSF57184">
    <property type="entry name" value="Growth factor receptor domain"/>
    <property type="match status" value="3"/>
</dbReference>
<feature type="disulfide bond" evidence="6">
    <location>
        <begin position="188"/>
        <end position="198"/>
    </location>
</feature>
<feature type="compositionally biased region" description="Polar residues" evidence="7">
    <location>
        <begin position="875"/>
        <end position="888"/>
    </location>
</feature>
<dbReference type="Pfam" id="PF15913">
    <property type="entry name" value="Furin-like_2"/>
    <property type="match status" value="1"/>
</dbReference>
<organism evidence="11 12">
    <name type="scientific">Hydnomerulius pinastri MD-312</name>
    <dbReference type="NCBI Taxonomy" id="994086"/>
    <lineage>
        <taxon>Eukaryota</taxon>
        <taxon>Fungi</taxon>
        <taxon>Dikarya</taxon>
        <taxon>Basidiomycota</taxon>
        <taxon>Agaricomycotina</taxon>
        <taxon>Agaricomycetes</taxon>
        <taxon>Agaricomycetidae</taxon>
        <taxon>Boletales</taxon>
        <taxon>Boletales incertae sedis</taxon>
        <taxon>Leucogyrophana</taxon>
    </lineage>
</organism>
<evidence type="ECO:0000256" key="4">
    <source>
        <dbReference type="ARBA" id="ARBA00022729"/>
    </source>
</evidence>
<dbReference type="Gene3D" id="2.10.25.10">
    <property type="entry name" value="Laminin"/>
    <property type="match status" value="1"/>
</dbReference>
<dbReference type="InterPro" id="IPR002049">
    <property type="entry name" value="LE_dom"/>
</dbReference>
<dbReference type="PROSITE" id="PS50026">
    <property type="entry name" value="EGF_3"/>
    <property type="match status" value="1"/>
</dbReference>
<dbReference type="InterPro" id="IPR009030">
    <property type="entry name" value="Growth_fac_rcpt_cys_sf"/>
</dbReference>
<evidence type="ECO:0000256" key="9">
    <source>
        <dbReference type="SAM" id="SignalP"/>
    </source>
</evidence>
<dbReference type="PROSITE" id="PS01248">
    <property type="entry name" value="EGF_LAM_1"/>
    <property type="match status" value="1"/>
</dbReference>
<evidence type="ECO:0000256" key="3">
    <source>
        <dbReference type="ARBA" id="ARBA00022536"/>
    </source>
</evidence>
<keyword evidence="5" id="KW-0325">Glycoprotein</keyword>
<dbReference type="HOGENOM" id="CLU_010013_0_0_1"/>
<feature type="domain" description="EGF-like" evidence="10">
    <location>
        <begin position="184"/>
        <end position="216"/>
    </location>
</feature>
<dbReference type="Proteomes" id="UP000053820">
    <property type="component" value="Unassembled WGS sequence"/>
</dbReference>
<keyword evidence="6" id="KW-1015">Disulfide bond</keyword>